<sequence>MQTCHCDSISTQQLQRPPVPGQLQRRQHSRSTTRLTRRTLCTATASPAAPPHARLASSHKYSAAAVTPAVGREFPASTPRLYSQGSALVLQAQATPQQFSSPAAFPAANGADRIAAAAAATAAAGPGPPPTAAAAASAAAVAYSAADTADTWNRRPVPVVARLCEIGVAFGWWWLRSQLHKDERRAAADMRKVLVDLGPAFVKIGQALSSRPDVLPPAYLAELELLQDRIPPFSDAEALQVIEAELGLPWGAVFSSLSASPVAAASLGQVYKGTLASNGAEVAVKVQRPGVVEAIGRDTFILRNLAAVARKQLKLNTDLPALVDEWAASLFKELDYRREAANATRFAQLFAFMPEVVVPAMYSQLTTPRVLVMQWIEGERLRSASSQAPGAAGSARAGSSSSSSSRVLAAADAARVAEDLRLVEIGVRCSLEQMLEEGFYHADPHPGNLLKTKDGRLAYLDFGEQLQICMRPNGTCVVLCLHL</sequence>
<accession>A0A383W871</accession>
<dbReference type="InterPro" id="IPR000719">
    <property type="entry name" value="Prot_kinase_dom"/>
</dbReference>
<evidence type="ECO:0000313" key="4">
    <source>
        <dbReference type="EMBL" id="SZX72876.1"/>
    </source>
</evidence>
<dbReference type="InterPro" id="IPR011009">
    <property type="entry name" value="Kinase-like_dom_sf"/>
</dbReference>
<reference evidence="4 5" key="1">
    <citation type="submission" date="2016-10" db="EMBL/GenBank/DDBJ databases">
        <authorList>
            <person name="Cai Z."/>
        </authorList>
    </citation>
    <scope>NUCLEOTIDE SEQUENCE [LARGE SCALE GENOMIC DNA]</scope>
</reference>
<feature type="region of interest" description="Disordered" evidence="2">
    <location>
        <begin position="1"/>
        <end position="36"/>
    </location>
</feature>
<dbReference type="GO" id="GO:0005524">
    <property type="term" value="F:ATP binding"/>
    <property type="evidence" value="ECO:0007669"/>
    <property type="project" value="InterPro"/>
</dbReference>
<keyword evidence="5" id="KW-1185">Reference proteome</keyword>
<proteinExistence type="inferred from homology"/>
<dbReference type="InterPro" id="IPR050154">
    <property type="entry name" value="UbiB_kinase"/>
</dbReference>
<dbReference type="InterPro" id="IPR004147">
    <property type="entry name" value="ABC1_dom"/>
</dbReference>
<protein>
    <recommendedName>
        <fullName evidence="3">Protein kinase domain-containing protein</fullName>
    </recommendedName>
</protein>
<dbReference type="PROSITE" id="PS50011">
    <property type="entry name" value="PROTEIN_KINASE_DOM"/>
    <property type="match status" value="1"/>
</dbReference>
<name>A0A383W871_TETOB</name>
<evidence type="ECO:0000259" key="3">
    <source>
        <dbReference type="PROSITE" id="PS50011"/>
    </source>
</evidence>
<feature type="domain" description="Protein kinase" evidence="3">
    <location>
        <begin position="256"/>
        <end position="483"/>
    </location>
</feature>
<evidence type="ECO:0000313" key="5">
    <source>
        <dbReference type="Proteomes" id="UP000256970"/>
    </source>
</evidence>
<dbReference type="Proteomes" id="UP000256970">
    <property type="component" value="Unassembled WGS sequence"/>
</dbReference>
<dbReference type="EMBL" id="FNXT01001169">
    <property type="protein sequence ID" value="SZX72876.1"/>
    <property type="molecule type" value="Genomic_DNA"/>
</dbReference>
<dbReference type="CDD" id="cd05121">
    <property type="entry name" value="ABC1_ADCK3-like"/>
    <property type="match status" value="1"/>
</dbReference>
<comment type="similarity">
    <text evidence="1">Belongs to the protein kinase superfamily. ADCK protein kinase family.</text>
</comment>
<dbReference type="AlphaFoldDB" id="A0A383W871"/>
<evidence type="ECO:0000256" key="1">
    <source>
        <dbReference type="ARBA" id="ARBA00009670"/>
    </source>
</evidence>
<dbReference type="SUPFAM" id="SSF56112">
    <property type="entry name" value="Protein kinase-like (PK-like)"/>
    <property type="match status" value="1"/>
</dbReference>
<dbReference type="PANTHER" id="PTHR10566:SF119">
    <property type="entry name" value="OS04G0640500 PROTEIN"/>
    <property type="match status" value="1"/>
</dbReference>
<dbReference type="PANTHER" id="PTHR10566">
    <property type="entry name" value="CHAPERONE-ACTIVITY OF BC1 COMPLEX CABC1 -RELATED"/>
    <property type="match status" value="1"/>
</dbReference>
<feature type="compositionally biased region" description="Polar residues" evidence="2">
    <location>
        <begin position="1"/>
        <end position="15"/>
    </location>
</feature>
<gene>
    <name evidence="4" type="ORF">BQ4739_LOCUS13015</name>
</gene>
<feature type="compositionally biased region" description="Basic residues" evidence="2">
    <location>
        <begin position="25"/>
        <end position="36"/>
    </location>
</feature>
<dbReference type="Pfam" id="PF03109">
    <property type="entry name" value="ABC1"/>
    <property type="match status" value="1"/>
</dbReference>
<dbReference type="GO" id="GO:0004672">
    <property type="term" value="F:protein kinase activity"/>
    <property type="evidence" value="ECO:0007669"/>
    <property type="project" value="InterPro"/>
</dbReference>
<dbReference type="STRING" id="3088.A0A383W871"/>
<evidence type="ECO:0000256" key="2">
    <source>
        <dbReference type="SAM" id="MobiDB-lite"/>
    </source>
</evidence>
<organism evidence="4 5">
    <name type="scientific">Tetradesmus obliquus</name>
    <name type="common">Green alga</name>
    <name type="synonym">Acutodesmus obliquus</name>
    <dbReference type="NCBI Taxonomy" id="3088"/>
    <lineage>
        <taxon>Eukaryota</taxon>
        <taxon>Viridiplantae</taxon>
        <taxon>Chlorophyta</taxon>
        <taxon>core chlorophytes</taxon>
        <taxon>Chlorophyceae</taxon>
        <taxon>CS clade</taxon>
        <taxon>Sphaeropleales</taxon>
        <taxon>Scenedesmaceae</taxon>
        <taxon>Tetradesmus</taxon>
    </lineage>
</organism>